<sequence length="45" mass="5416">MKIQIIHELILNCKFIDVQTYDYCHTKPSVEEFTQTIKKTILEEM</sequence>
<evidence type="ECO:0000313" key="1">
    <source>
        <dbReference type="EMBL" id="GAH80845.1"/>
    </source>
</evidence>
<organism evidence="1">
    <name type="scientific">marine sediment metagenome</name>
    <dbReference type="NCBI Taxonomy" id="412755"/>
    <lineage>
        <taxon>unclassified sequences</taxon>
        <taxon>metagenomes</taxon>
        <taxon>ecological metagenomes</taxon>
    </lineage>
</organism>
<dbReference type="AlphaFoldDB" id="X1JH43"/>
<proteinExistence type="predicted"/>
<gene>
    <name evidence="1" type="ORF">S03H2_62933</name>
</gene>
<reference evidence="1" key="1">
    <citation type="journal article" date="2014" name="Front. Microbiol.">
        <title>High frequency of phylogenetically diverse reductive dehalogenase-homologous genes in deep subseafloor sedimentary metagenomes.</title>
        <authorList>
            <person name="Kawai M."/>
            <person name="Futagami T."/>
            <person name="Toyoda A."/>
            <person name="Takaki Y."/>
            <person name="Nishi S."/>
            <person name="Hori S."/>
            <person name="Arai W."/>
            <person name="Tsubouchi T."/>
            <person name="Morono Y."/>
            <person name="Uchiyama I."/>
            <person name="Ito T."/>
            <person name="Fujiyama A."/>
            <person name="Inagaki F."/>
            <person name="Takami H."/>
        </authorList>
    </citation>
    <scope>NUCLEOTIDE SEQUENCE</scope>
    <source>
        <strain evidence="1">Expedition CK06-06</strain>
    </source>
</reference>
<dbReference type="EMBL" id="BARU01040734">
    <property type="protein sequence ID" value="GAH80845.1"/>
    <property type="molecule type" value="Genomic_DNA"/>
</dbReference>
<name>X1JH43_9ZZZZ</name>
<comment type="caution">
    <text evidence="1">The sequence shown here is derived from an EMBL/GenBank/DDBJ whole genome shotgun (WGS) entry which is preliminary data.</text>
</comment>
<protein>
    <submittedName>
        <fullName evidence="1">Uncharacterized protein</fullName>
    </submittedName>
</protein>
<accession>X1JH43</accession>